<comment type="subcellular location">
    <subcellularLocation>
        <location evidence="2">Endoplasmic reticulum membrane</location>
        <topology evidence="2">Multi-pass membrane protein</topology>
    </subcellularLocation>
    <subcellularLocation>
        <location evidence="1">Nucleus</location>
    </subcellularLocation>
</comment>
<evidence type="ECO:0000256" key="10">
    <source>
        <dbReference type="ARBA" id="ARBA00023242"/>
    </source>
</evidence>
<dbReference type="SMART" id="SM00353">
    <property type="entry name" value="HLH"/>
    <property type="match status" value="1"/>
</dbReference>
<dbReference type="InterPro" id="IPR011598">
    <property type="entry name" value="bHLH_dom"/>
</dbReference>
<evidence type="ECO:0000256" key="12">
    <source>
        <dbReference type="SAM" id="MobiDB-lite"/>
    </source>
</evidence>
<dbReference type="OrthoDB" id="2133190at2759"/>
<dbReference type="GO" id="GO:0000981">
    <property type="term" value="F:DNA-binding transcription factor activity, RNA polymerase II-specific"/>
    <property type="evidence" value="ECO:0007669"/>
    <property type="project" value="TreeGrafter"/>
</dbReference>
<accession>A0A815LQ63</accession>
<dbReference type="GO" id="GO:0046983">
    <property type="term" value="F:protein dimerization activity"/>
    <property type="evidence" value="ECO:0007669"/>
    <property type="project" value="InterPro"/>
</dbReference>
<evidence type="ECO:0000256" key="1">
    <source>
        <dbReference type="ARBA" id="ARBA00004123"/>
    </source>
</evidence>
<dbReference type="SUPFAM" id="SSF47459">
    <property type="entry name" value="HLH, helix-loop-helix DNA-binding domain"/>
    <property type="match status" value="1"/>
</dbReference>
<evidence type="ECO:0000256" key="5">
    <source>
        <dbReference type="ARBA" id="ARBA00022989"/>
    </source>
</evidence>
<dbReference type="Gene3D" id="4.10.280.10">
    <property type="entry name" value="Helix-loop-helix DNA-binding domain"/>
    <property type="match status" value="1"/>
</dbReference>
<dbReference type="AlphaFoldDB" id="A0A815LQ63"/>
<evidence type="ECO:0000256" key="3">
    <source>
        <dbReference type="ARBA" id="ARBA00022692"/>
    </source>
</evidence>
<keyword evidence="3 13" id="KW-0812">Transmembrane</keyword>
<evidence type="ECO:0000313" key="16">
    <source>
        <dbReference type="EMBL" id="CAF1413222.1"/>
    </source>
</evidence>
<name>A0A815LQ63_9BILA</name>
<dbReference type="GO" id="GO:0000978">
    <property type="term" value="F:RNA polymerase II cis-regulatory region sequence-specific DNA binding"/>
    <property type="evidence" value="ECO:0007669"/>
    <property type="project" value="TreeGrafter"/>
</dbReference>
<evidence type="ECO:0000256" key="8">
    <source>
        <dbReference type="ARBA" id="ARBA00023136"/>
    </source>
</evidence>
<dbReference type="Pfam" id="PF00010">
    <property type="entry name" value="HLH"/>
    <property type="match status" value="1"/>
</dbReference>
<feature type="compositionally biased region" description="Low complexity" evidence="12">
    <location>
        <begin position="248"/>
        <end position="257"/>
    </location>
</feature>
<feature type="transmembrane region" description="Helical" evidence="13">
    <location>
        <begin position="575"/>
        <end position="592"/>
    </location>
</feature>
<keyword evidence="17" id="KW-1185">Reference proteome</keyword>
<dbReference type="PANTHER" id="PTHR46062:SF1">
    <property type="entry name" value="LP12374P"/>
    <property type="match status" value="1"/>
</dbReference>
<evidence type="ECO:0000256" key="6">
    <source>
        <dbReference type="ARBA" id="ARBA00023015"/>
    </source>
</evidence>
<keyword evidence="8 13" id="KW-0472">Membrane</keyword>
<feature type="region of interest" description="Disordered" evidence="12">
    <location>
        <begin position="363"/>
        <end position="417"/>
    </location>
</feature>
<reference evidence="16" key="1">
    <citation type="submission" date="2021-02" db="EMBL/GenBank/DDBJ databases">
        <authorList>
            <person name="Nowell W R."/>
        </authorList>
    </citation>
    <scope>NUCLEOTIDE SEQUENCE</scope>
</reference>
<feature type="transmembrane region" description="Helical" evidence="13">
    <location>
        <begin position="652"/>
        <end position="675"/>
    </location>
</feature>
<feature type="region of interest" description="Disordered" evidence="12">
    <location>
        <begin position="161"/>
        <end position="197"/>
    </location>
</feature>
<gene>
    <name evidence="15" type="ORF">BJG266_LOCUS25701</name>
    <name evidence="16" type="ORF">QVE165_LOCUS37666</name>
</gene>
<dbReference type="GO" id="GO:0005789">
    <property type="term" value="C:endoplasmic reticulum membrane"/>
    <property type="evidence" value="ECO:0007669"/>
    <property type="project" value="UniProtKB-SubCell"/>
</dbReference>
<dbReference type="EMBL" id="CAJNOI010000202">
    <property type="protein sequence ID" value="CAF1179889.1"/>
    <property type="molecule type" value="Genomic_DNA"/>
</dbReference>
<feature type="domain" description="BHLH" evidence="14">
    <location>
        <begin position="286"/>
        <end position="336"/>
    </location>
</feature>
<feature type="compositionally biased region" description="Polar residues" evidence="12">
    <location>
        <begin position="363"/>
        <end position="381"/>
    </location>
</feature>
<dbReference type="PANTHER" id="PTHR46062">
    <property type="entry name" value="STEROL REGULATORY ELEMENT-BINDING PROTEIN"/>
    <property type="match status" value="1"/>
</dbReference>
<keyword evidence="6" id="KW-0805">Transcription regulation</keyword>
<keyword evidence="5 13" id="KW-1133">Transmembrane helix</keyword>
<keyword evidence="4" id="KW-0256">Endoplasmic reticulum</keyword>
<evidence type="ECO:0000256" key="9">
    <source>
        <dbReference type="ARBA" id="ARBA00023163"/>
    </source>
</evidence>
<evidence type="ECO:0000313" key="15">
    <source>
        <dbReference type="EMBL" id="CAF1179889.1"/>
    </source>
</evidence>
<dbReference type="Proteomes" id="UP000663832">
    <property type="component" value="Unassembled WGS sequence"/>
</dbReference>
<keyword evidence="11" id="KW-0175">Coiled coil</keyword>
<dbReference type="Proteomes" id="UP000663877">
    <property type="component" value="Unassembled WGS sequence"/>
</dbReference>
<dbReference type="PROSITE" id="PS50888">
    <property type="entry name" value="BHLH"/>
    <property type="match status" value="1"/>
</dbReference>
<evidence type="ECO:0000313" key="17">
    <source>
        <dbReference type="Proteomes" id="UP000663832"/>
    </source>
</evidence>
<dbReference type="EMBL" id="CAJNOM010000394">
    <property type="protein sequence ID" value="CAF1413222.1"/>
    <property type="molecule type" value="Genomic_DNA"/>
</dbReference>
<proteinExistence type="predicted"/>
<sequence>MMSGNLFQFDEYQQQEQQHQQQSMHIDTTAVGDIKDYLTCDLKLSDTAFSDFFSEFDINPNDFTYFDSPANANTPFLQQAPIELQPPPYEATILPIQTNQMTHNTNVQPPIDDYISSNTLKSLIEQHQAQQTIVKYSSSPPPPAIPTNYIEPSAMVSMNMPEYQSNKNSPGRKSTSSKRSRPPPPVHLPKLIKKPEPIPVTLDQFQALICSAPDTSSTNVGSFSSLLENSTIIGNNIPLKIINQSNYTNNNNNNNSSDEGSRHDSPSNNMSSSSMNFGNGSGGRVRRKSSHNAIEKRYRSSINERILELKEIVADTDEKVQKSGVLRRTVEYIRQLQAVNRRLEEENTTLKTIFKRLNLTNVDVSHNNESPSTDRNSSVKNPTTPPSSHSESSESTLGSSDEAYSPVPKRQKRTTSKQGMVNGSRLVLCCFMLCVLITNPFNYLLNLIHSSESNDMGDMQSIVGSRTLQSATNNENINSSTFLSTSWRQLVAWTLNLGICLVCLVKLFVYGEPIVPESEMHEYYVYKKKADQLMAENQLNEARIYYRQCCEKLYVTIDNSLLYYLSSITWQMTRLCVNLIFLGRWLIFWSGWTKSIDTRDYNRELNDCLLQLWKIEYHNSSSSLSLFNLFLSTINTSMNAGKKFDIKKHNEIYLLSALTLKKLGGIFSIFIPYILKCLLLIDMNDIWLADIDRLNQFIFDKKYIEFKQTNFIESIRCQYLEYILYDNIHNQLLLQQDDNQSQQQQQQQQQQIIIKNEYDLDRFSWWQHSLQVLRCISNDKQLIDNITSSDLLRQSEESNQTIYHMARSMNLVDERFILIIETIHSILLVLNDDDEQTNSTRLSLLEQLGQTSRLITSMIEDCINVNNNTNNNEDNVDLAINTLILDGILSLRLRLLTSIMTINDKKLPYLNDFQQELDNYKQLNRMMKLPKQRVYLFESIFRISSGLNPLATHTLFERALKQQQQNSTIQIKEELPNLDIIAALLLFCHFLPSTTYHYRNLLQQAANISITNKNNDLNRLRQQCLALIRQPYFTL</sequence>
<evidence type="ECO:0000256" key="7">
    <source>
        <dbReference type="ARBA" id="ARBA00023125"/>
    </source>
</evidence>
<feature type="compositionally biased region" description="Low complexity" evidence="12">
    <location>
        <begin position="266"/>
        <end position="278"/>
    </location>
</feature>
<evidence type="ECO:0000259" key="14">
    <source>
        <dbReference type="PROSITE" id="PS50888"/>
    </source>
</evidence>
<feature type="region of interest" description="Disordered" evidence="12">
    <location>
        <begin position="248"/>
        <end position="296"/>
    </location>
</feature>
<keyword evidence="7" id="KW-0238">DNA-binding</keyword>
<comment type="caution">
    <text evidence="16">The sequence shown here is derived from an EMBL/GenBank/DDBJ whole genome shotgun (WGS) entry which is preliminary data.</text>
</comment>
<dbReference type="InterPro" id="IPR036638">
    <property type="entry name" value="HLH_DNA-bd_sf"/>
</dbReference>
<feature type="compositionally biased region" description="Low complexity" evidence="12">
    <location>
        <begin position="386"/>
        <end position="402"/>
    </location>
</feature>
<keyword evidence="10" id="KW-0539">Nucleus</keyword>
<evidence type="ECO:0000256" key="2">
    <source>
        <dbReference type="ARBA" id="ARBA00004477"/>
    </source>
</evidence>
<protein>
    <recommendedName>
        <fullName evidence="14">BHLH domain-containing protein</fullName>
    </recommendedName>
</protein>
<dbReference type="GO" id="GO:0005634">
    <property type="term" value="C:nucleus"/>
    <property type="evidence" value="ECO:0007669"/>
    <property type="project" value="UniProtKB-SubCell"/>
</dbReference>
<organism evidence="16 17">
    <name type="scientific">Adineta steineri</name>
    <dbReference type="NCBI Taxonomy" id="433720"/>
    <lineage>
        <taxon>Eukaryota</taxon>
        <taxon>Metazoa</taxon>
        <taxon>Spiralia</taxon>
        <taxon>Gnathifera</taxon>
        <taxon>Rotifera</taxon>
        <taxon>Eurotatoria</taxon>
        <taxon>Bdelloidea</taxon>
        <taxon>Adinetida</taxon>
        <taxon>Adinetidae</taxon>
        <taxon>Adineta</taxon>
    </lineage>
</organism>
<evidence type="ECO:0000256" key="13">
    <source>
        <dbReference type="SAM" id="Phobius"/>
    </source>
</evidence>
<feature type="coiled-coil region" evidence="11">
    <location>
        <begin position="326"/>
        <end position="353"/>
    </location>
</feature>
<evidence type="ECO:0000256" key="4">
    <source>
        <dbReference type="ARBA" id="ARBA00022824"/>
    </source>
</evidence>
<evidence type="ECO:0000256" key="11">
    <source>
        <dbReference type="SAM" id="Coils"/>
    </source>
</evidence>
<keyword evidence="9" id="KW-0804">Transcription</keyword>